<protein>
    <submittedName>
        <fullName evidence="1">Uncharacterized protein</fullName>
    </submittedName>
</protein>
<dbReference type="Proteomes" id="UP000644699">
    <property type="component" value="Unassembled WGS sequence"/>
</dbReference>
<evidence type="ECO:0000313" key="2">
    <source>
        <dbReference type="Proteomes" id="UP000644699"/>
    </source>
</evidence>
<name>A0A916ZL80_9HYPH</name>
<evidence type="ECO:0000313" key="1">
    <source>
        <dbReference type="EMBL" id="GGE01998.1"/>
    </source>
</evidence>
<comment type="caution">
    <text evidence="1">The sequence shown here is derived from an EMBL/GenBank/DDBJ whole genome shotgun (WGS) entry which is preliminary data.</text>
</comment>
<keyword evidence="2" id="KW-1185">Reference proteome</keyword>
<dbReference type="EMBL" id="BMIQ01000003">
    <property type="protein sequence ID" value="GGE01998.1"/>
    <property type="molecule type" value="Genomic_DNA"/>
</dbReference>
<gene>
    <name evidence="1" type="ORF">GCM10011390_21070</name>
</gene>
<dbReference type="AlphaFoldDB" id="A0A916ZL80"/>
<reference evidence="1" key="2">
    <citation type="submission" date="2020-09" db="EMBL/GenBank/DDBJ databases">
        <authorList>
            <person name="Sun Q."/>
            <person name="Zhou Y."/>
        </authorList>
    </citation>
    <scope>NUCLEOTIDE SEQUENCE</scope>
    <source>
        <strain evidence="1">CGMCC 1.15367</strain>
    </source>
</reference>
<dbReference type="RefSeq" id="WP_188908253.1">
    <property type="nucleotide sequence ID" value="NZ_BMIQ01000003.1"/>
</dbReference>
<organism evidence="1 2">
    <name type="scientific">Aureimonas endophytica</name>
    <dbReference type="NCBI Taxonomy" id="2027858"/>
    <lineage>
        <taxon>Bacteria</taxon>
        <taxon>Pseudomonadati</taxon>
        <taxon>Pseudomonadota</taxon>
        <taxon>Alphaproteobacteria</taxon>
        <taxon>Hyphomicrobiales</taxon>
        <taxon>Aurantimonadaceae</taxon>
        <taxon>Aureimonas</taxon>
    </lineage>
</organism>
<proteinExistence type="predicted"/>
<sequence length="111" mass="12255">MRTKYVELGPITSVAELREWMGLQSGYSGVDIDLSVKSMRSEWLIADEVTDEQIEAVKTEIFRTADEPNVVLTLCNGTIVAEAGIRRNGEMEDAIQSLDVPFTTPMTATSN</sequence>
<reference evidence="1" key="1">
    <citation type="journal article" date="2014" name="Int. J. Syst. Evol. Microbiol.">
        <title>Complete genome sequence of Corynebacterium casei LMG S-19264T (=DSM 44701T), isolated from a smear-ripened cheese.</title>
        <authorList>
            <consortium name="US DOE Joint Genome Institute (JGI-PGF)"/>
            <person name="Walter F."/>
            <person name="Albersmeier A."/>
            <person name="Kalinowski J."/>
            <person name="Ruckert C."/>
        </authorList>
    </citation>
    <scope>NUCLEOTIDE SEQUENCE</scope>
    <source>
        <strain evidence="1">CGMCC 1.15367</strain>
    </source>
</reference>
<accession>A0A916ZL80</accession>